<dbReference type="GO" id="GO:0003700">
    <property type="term" value="F:DNA-binding transcription factor activity"/>
    <property type="evidence" value="ECO:0007669"/>
    <property type="project" value="InterPro"/>
</dbReference>
<dbReference type="GO" id="GO:0003677">
    <property type="term" value="F:DNA binding"/>
    <property type="evidence" value="ECO:0007669"/>
    <property type="project" value="InterPro"/>
</dbReference>
<dbReference type="GO" id="GO:0008270">
    <property type="term" value="F:zinc ion binding"/>
    <property type="evidence" value="ECO:0007669"/>
    <property type="project" value="InterPro"/>
</dbReference>
<evidence type="ECO:0000256" key="1">
    <source>
        <dbReference type="ARBA" id="ARBA00023242"/>
    </source>
</evidence>
<proteinExistence type="predicted"/>
<name>A0A2R6NFR8_9APHY</name>
<evidence type="ECO:0000259" key="3">
    <source>
        <dbReference type="SMART" id="SM00906"/>
    </source>
</evidence>
<dbReference type="STRING" id="98765.A0A2R6NFR8"/>
<dbReference type="SMART" id="SM00906">
    <property type="entry name" value="Fungal_trans"/>
    <property type="match status" value="1"/>
</dbReference>
<dbReference type="AlphaFoldDB" id="A0A2R6NFR8"/>
<dbReference type="InterPro" id="IPR007219">
    <property type="entry name" value="XnlR_reg_dom"/>
</dbReference>
<evidence type="ECO:0000313" key="4">
    <source>
        <dbReference type="EMBL" id="PSR71220.1"/>
    </source>
</evidence>
<feature type="domain" description="Xylanolytic transcriptional activator regulatory" evidence="3">
    <location>
        <begin position="309"/>
        <end position="382"/>
    </location>
</feature>
<dbReference type="PANTHER" id="PTHR46910:SF38">
    <property type="entry name" value="ZN(2)-C6 FUNGAL-TYPE DOMAIN-CONTAINING PROTEIN"/>
    <property type="match status" value="1"/>
</dbReference>
<dbReference type="GO" id="GO:0006351">
    <property type="term" value="P:DNA-templated transcription"/>
    <property type="evidence" value="ECO:0007669"/>
    <property type="project" value="InterPro"/>
</dbReference>
<accession>A0A2R6NFR8</accession>
<keyword evidence="1" id="KW-0539">Nucleus</keyword>
<feature type="region of interest" description="Disordered" evidence="2">
    <location>
        <begin position="54"/>
        <end position="81"/>
    </location>
</feature>
<dbReference type="Pfam" id="PF04082">
    <property type="entry name" value="Fungal_trans"/>
    <property type="match status" value="1"/>
</dbReference>
<reference evidence="4 5" key="1">
    <citation type="submission" date="2018-02" db="EMBL/GenBank/DDBJ databases">
        <title>Genome sequence of the basidiomycete white-rot fungus Phlebia centrifuga.</title>
        <authorList>
            <person name="Granchi Z."/>
            <person name="Peng M."/>
            <person name="de Vries R.P."/>
            <person name="Hilden K."/>
            <person name="Makela M.R."/>
            <person name="Grigoriev I."/>
            <person name="Riley R."/>
        </authorList>
    </citation>
    <scope>NUCLEOTIDE SEQUENCE [LARGE SCALE GENOMIC DNA]</scope>
    <source>
        <strain evidence="4 5">FBCC195</strain>
    </source>
</reference>
<comment type="caution">
    <text evidence="4">The sequence shown here is derived from an EMBL/GenBank/DDBJ whole genome shotgun (WGS) entry which is preliminary data.</text>
</comment>
<dbReference type="OrthoDB" id="4456959at2759"/>
<feature type="compositionally biased region" description="Polar residues" evidence="2">
    <location>
        <begin position="10"/>
        <end position="23"/>
    </location>
</feature>
<sequence>MPDYMPAMFAQQQTQDASSGTQKVQKRRRMRACDMCRQRKEKILEYKLQLRPDIEDPQATSRSLETHESVMTEGTTRSPGATRVPRIVAGYEDDDVESSDDEIAAHRSLVESFQKISLRPEYDHDHSHFFGKSSSFVLVQTAMEMKHEYALGNVFESPRRDDFCHRRPEFWAPYPWMLEAANHRDAQYSFPEAGLMTELVRIYFTTMNIYIPLLHEPTFLQNIEKGLHLTNQAFGATLLLVCALGSRQSDDPRVLLEGTDTWHSAGWSWFRQVLTKRNAFILAPPQIYDLQIACLAAMYMSSSSAPSSAWTLVGTGLRMAQDMGAHRRKMYNGPPTVEGELRKRAFWVLIAMDRMMCSMLGRPCSIQDEDFDVDLPIECDDEYWVHLDPSKAFTQPRGKPSLITCFNCTLRLDRLSAFALRTIVRIFRILGGDISL</sequence>
<keyword evidence="5" id="KW-1185">Reference proteome</keyword>
<organism evidence="4 5">
    <name type="scientific">Hermanssonia centrifuga</name>
    <dbReference type="NCBI Taxonomy" id="98765"/>
    <lineage>
        <taxon>Eukaryota</taxon>
        <taxon>Fungi</taxon>
        <taxon>Dikarya</taxon>
        <taxon>Basidiomycota</taxon>
        <taxon>Agaricomycotina</taxon>
        <taxon>Agaricomycetes</taxon>
        <taxon>Polyporales</taxon>
        <taxon>Meruliaceae</taxon>
        <taxon>Hermanssonia</taxon>
    </lineage>
</organism>
<feature type="region of interest" description="Disordered" evidence="2">
    <location>
        <begin position="1"/>
        <end position="32"/>
    </location>
</feature>
<evidence type="ECO:0000256" key="2">
    <source>
        <dbReference type="SAM" id="MobiDB-lite"/>
    </source>
</evidence>
<dbReference type="EMBL" id="MLYV02001290">
    <property type="protein sequence ID" value="PSR71220.1"/>
    <property type="molecule type" value="Genomic_DNA"/>
</dbReference>
<protein>
    <recommendedName>
        <fullName evidence="3">Xylanolytic transcriptional activator regulatory domain-containing protein</fullName>
    </recommendedName>
</protein>
<gene>
    <name evidence="4" type="ORF">PHLCEN_2v12874</name>
</gene>
<dbReference type="CDD" id="cd12148">
    <property type="entry name" value="fungal_TF_MHR"/>
    <property type="match status" value="1"/>
</dbReference>
<evidence type="ECO:0000313" key="5">
    <source>
        <dbReference type="Proteomes" id="UP000186601"/>
    </source>
</evidence>
<dbReference type="InterPro" id="IPR050987">
    <property type="entry name" value="AtrR-like"/>
</dbReference>
<dbReference type="PANTHER" id="PTHR46910">
    <property type="entry name" value="TRANSCRIPTION FACTOR PDR1"/>
    <property type="match status" value="1"/>
</dbReference>
<dbReference type="Proteomes" id="UP000186601">
    <property type="component" value="Unassembled WGS sequence"/>
</dbReference>